<sequence>MLALVCNRYTTRMGSSATHSLSLCLFLFPLPKSVERCSAWIVGRAPPRVRAIHPSLTESLASSAAVSPGRLRPPFSVQINAVVHCALSKFAIERSSRILRAADTPVCCPFTFGEAVRAFQLTVSAVNRAVPPVTPHKV</sequence>
<proteinExistence type="predicted"/>
<comment type="caution">
    <text evidence="1">The sequence shown here is derived from an EMBL/GenBank/DDBJ whole genome shotgun (WGS) entry which is preliminary data.</text>
</comment>
<protein>
    <submittedName>
        <fullName evidence="1">Uncharacterized protein</fullName>
    </submittedName>
</protein>
<name>A0A4C2A2L0_EUMVA</name>
<evidence type="ECO:0000313" key="2">
    <source>
        <dbReference type="Proteomes" id="UP000299102"/>
    </source>
</evidence>
<dbReference type="AlphaFoldDB" id="A0A4C2A2L0"/>
<evidence type="ECO:0000313" key="1">
    <source>
        <dbReference type="EMBL" id="GBP93225.1"/>
    </source>
</evidence>
<gene>
    <name evidence="1" type="ORF">EVAR_90136_1</name>
</gene>
<keyword evidence="2" id="KW-1185">Reference proteome</keyword>
<dbReference type="EMBL" id="BGZK01002352">
    <property type="protein sequence ID" value="GBP93225.1"/>
    <property type="molecule type" value="Genomic_DNA"/>
</dbReference>
<organism evidence="1 2">
    <name type="scientific">Eumeta variegata</name>
    <name type="common">Bagworm moth</name>
    <name type="synonym">Eumeta japonica</name>
    <dbReference type="NCBI Taxonomy" id="151549"/>
    <lineage>
        <taxon>Eukaryota</taxon>
        <taxon>Metazoa</taxon>
        <taxon>Ecdysozoa</taxon>
        <taxon>Arthropoda</taxon>
        <taxon>Hexapoda</taxon>
        <taxon>Insecta</taxon>
        <taxon>Pterygota</taxon>
        <taxon>Neoptera</taxon>
        <taxon>Endopterygota</taxon>
        <taxon>Lepidoptera</taxon>
        <taxon>Glossata</taxon>
        <taxon>Ditrysia</taxon>
        <taxon>Tineoidea</taxon>
        <taxon>Psychidae</taxon>
        <taxon>Oiketicinae</taxon>
        <taxon>Eumeta</taxon>
    </lineage>
</organism>
<reference evidence="1 2" key="1">
    <citation type="journal article" date="2019" name="Commun. Biol.">
        <title>The bagworm genome reveals a unique fibroin gene that provides high tensile strength.</title>
        <authorList>
            <person name="Kono N."/>
            <person name="Nakamura H."/>
            <person name="Ohtoshi R."/>
            <person name="Tomita M."/>
            <person name="Numata K."/>
            <person name="Arakawa K."/>
        </authorList>
    </citation>
    <scope>NUCLEOTIDE SEQUENCE [LARGE SCALE GENOMIC DNA]</scope>
</reference>
<accession>A0A4C2A2L0</accession>
<dbReference type="Proteomes" id="UP000299102">
    <property type="component" value="Unassembled WGS sequence"/>
</dbReference>